<feature type="region of interest" description="Disordered" evidence="1">
    <location>
        <begin position="459"/>
        <end position="506"/>
    </location>
</feature>
<dbReference type="InterPro" id="IPR051532">
    <property type="entry name" value="Ester_Hydrolysis_Enzymes"/>
</dbReference>
<gene>
    <name evidence="2" type="ORF">GJW-30_1_00242</name>
</gene>
<feature type="compositionally biased region" description="Low complexity" evidence="1">
    <location>
        <begin position="459"/>
        <end position="481"/>
    </location>
</feature>
<dbReference type="GO" id="GO:0004622">
    <property type="term" value="F:phosphatidylcholine lysophospholipase activity"/>
    <property type="evidence" value="ECO:0007669"/>
    <property type="project" value="TreeGrafter"/>
</dbReference>
<accession>A0A0S3PP53</accession>
<dbReference type="EMBL" id="AP014946">
    <property type="protein sequence ID" value="BAT57734.1"/>
    <property type="molecule type" value="Genomic_DNA"/>
</dbReference>
<feature type="region of interest" description="Disordered" evidence="1">
    <location>
        <begin position="81"/>
        <end position="116"/>
    </location>
</feature>
<reference evidence="2 3" key="1">
    <citation type="submission" date="2015-08" db="EMBL/GenBank/DDBJ databases">
        <title>Investigation of the bacterial diversity of lava forest soil.</title>
        <authorList>
            <person name="Lee J.S."/>
        </authorList>
    </citation>
    <scope>NUCLEOTIDE SEQUENCE [LARGE SCALE GENOMIC DNA]</scope>
    <source>
        <strain evidence="2 3">GJW-30</strain>
    </source>
</reference>
<dbReference type="Gene3D" id="3.40.50.1110">
    <property type="entry name" value="SGNH hydrolase"/>
    <property type="match status" value="1"/>
</dbReference>
<keyword evidence="3" id="KW-1185">Reference proteome</keyword>
<dbReference type="SUPFAM" id="SSF52266">
    <property type="entry name" value="SGNH hydrolase"/>
    <property type="match status" value="1"/>
</dbReference>
<dbReference type="Proteomes" id="UP000236884">
    <property type="component" value="Chromosome"/>
</dbReference>
<dbReference type="PANTHER" id="PTHR30383:SF5">
    <property type="entry name" value="SGNH HYDROLASE-TYPE ESTERASE DOMAIN-CONTAINING PROTEIN"/>
    <property type="match status" value="1"/>
</dbReference>
<dbReference type="AlphaFoldDB" id="A0A0S3PP53"/>
<protein>
    <submittedName>
        <fullName evidence="2">Uncharacterized protein</fullName>
    </submittedName>
</protein>
<organism evidence="2 3">
    <name type="scientific">Variibacter gotjawalensis</name>
    <dbReference type="NCBI Taxonomy" id="1333996"/>
    <lineage>
        <taxon>Bacteria</taxon>
        <taxon>Pseudomonadati</taxon>
        <taxon>Pseudomonadota</taxon>
        <taxon>Alphaproteobacteria</taxon>
        <taxon>Hyphomicrobiales</taxon>
        <taxon>Nitrobacteraceae</taxon>
        <taxon>Variibacter</taxon>
    </lineage>
</organism>
<evidence type="ECO:0000313" key="3">
    <source>
        <dbReference type="Proteomes" id="UP000236884"/>
    </source>
</evidence>
<evidence type="ECO:0000313" key="2">
    <source>
        <dbReference type="EMBL" id="BAT57734.1"/>
    </source>
</evidence>
<feature type="compositionally biased region" description="Basic and acidic residues" evidence="1">
    <location>
        <begin position="101"/>
        <end position="115"/>
    </location>
</feature>
<dbReference type="PANTHER" id="PTHR30383">
    <property type="entry name" value="THIOESTERASE 1/PROTEASE 1/LYSOPHOSPHOLIPASE L1"/>
    <property type="match status" value="1"/>
</dbReference>
<dbReference type="InterPro" id="IPR036514">
    <property type="entry name" value="SGNH_hydro_sf"/>
</dbReference>
<name>A0A0S3PP53_9BRAD</name>
<dbReference type="Pfam" id="PF04311">
    <property type="entry name" value="DUF459"/>
    <property type="match status" value="2"/>
</dbReference>
<feature type="compositionally biased region" description="Basic and acidic residues" evidence="1">
    <location>
        <begin position="191"/>
        <end position="219"/>
    </location>
</feature>
<dbReference type="InterPro" id="IPR007407">
    <property type="entry name" value="DUF459"/>
</dbReference>
<sequence length="506" mass="55413">MKREVRRRGLGRFVAAGFRVPALVLIAFAAVGVFALLEFGVRPASAQFFGLFEQQRPRRQAPPQQRQQFFPFPFFGGNTPSYQQPWDDRPTQRARPQQQRNDARAPAHKRPEVEPAKNVLVFGDSMADWLSYGLEEAFAETNELGVTRKVRQGAGLIRNEQRDYDWAQAIKEATERADFVVIMTGLSDRKPIRERVDAKPNPKDRRAKPGEKPNERDADPEATTIIAEPERGANASGSHEFRSEKWSELYGKRIDEVIEAAKAKRVPVIWVGLPPVRGPRARSEVPVLNDIYKLSAEKNGVTYVDVWEGFAGDDGDFTLTGPDVIGQVRRLRSPDGVHFTPAGARKLAHYVDREIKRMMSRELPLALPIPSEPQRGEPQPAGPAARPLAGPVIALTGGTAPREEALVGATREARAEDPLAVSVMVRGEALPGLPGRADYFAWPSPYTVADNDVAEPPALPAAAVAARPQPARQAEPAASASNTGNRGTRPSAASAVGPTPRSRAVR</sequence>
<feature type="region of interest" description="Disordered" evidence="1">
    <location>
        <begin position="191"/>
        <end position="240"/>
    </location>
</feature>
<evidence type="ECO:0000256" key="1">
    <source>
        <dbReference type="SAM" id="MobiDB-lite"/>
    </source>
</evidence>
<dbReference type="KEGG" id="vgo:GJW-30_1_00242"/>
<proteinExistence type="predicted"/>